<dbReference type="PROSITE" id="PS00217">
    <property type="entry name" value="SUGAR_TRANSPORT_2"/>
    <property type="match status" value="1"/>
</dbReference>
<keyword evidence="8 9" id="KW-0472">Membrane</keyword>
<dbReference type="PANTHER" id="PTHR43528">
    <property type="entry name" value="ALPHA-KETOGLUTARATE PERMEASE"/>
    <property type="match status" value="1"/>
</dbReference>
<feature type="transmembrane region" description="Helical" evidence="9">
    <location>
        <begin position="110"/>
        <end position="138"/>
    </location>
</feature>
<evidence type="ECO:0000256" key="3">
    <source>
        <dbReference type="ARBA" id="ARBA00022448"/>
    </source>
</evidence>
<feature type="transmembrane region" description="Helical" evidence="9">
    <location>
        <begin position="328"/>
        <end position="351"/>
    </location>
</feature>
<dbReference type="RefSeq" id="WP_126232003.1">
    <property type="nucleotide sequence ID" value="NZ_PQZU01000003.1"/>
</dbReference>
<accession>A0A430XDB0</accession>
<dbReference type="Gene3D" id="1.20.1250.20">
    <property type="entry name" value="MFS general substrate transporter like domains"/>
    <property type="match status" value="2"/>
</dbReference>
<organism evidence="11 12">
    <name type="scientific">Campylobacter jejuni</name>
    <dbReference type="NCBI Taxonomy" id="197"/>
    <lineage>
        <taxon>Bacteria</taxon>
        <taxon>Pseudomonadati</taxon>
        <taxon>Campylobacterota</taxon>
        <taxon>Epsilonproteobacteria</taxon>
        <taxon>Campylobacterales</taxon>
        <taxon>Campylobacteraceae</taxon>
        <taxon>Campylobacter</taxon>
    </lineage>
</organism>
<feature type="domain" description="Major facilitator superfamily (MFS) profile" evidence="10">
    <location>
        <begin position="11"/>
        <end position="423"/>
    </location>
</feature>
<dbReference type="InterPro" id="IPR011701">
    <property type="entry name" value="MFS"/>
</dbReference>
<dbReference type="FunFam" id="1.20.1250.20:FF:000001">
    <property type="entry name" value="Dicarboxylate MFS transporter"/>
    <property type="match status" value="1"/>
</dbReference>
<comment type="similarity">
    <text evidence="2">Belongs to the major facilitator superfamily. Metabolite:H+ Symporter (MHS) family (TC 2.A.1.6) family.</text>
</comment>
<keyword evidence="4" id="KW-1003">Cell membrane</keyword>
<evidence type="ECO:0000256" key="9">
    <source>
        <dbReference type="SAM" id="Phobius"/>
    </source>
</evidence>
<dbReference type="GO" id="GO:0015293">
    <property type="term" value="F:symporter activity"/>
    <property type="evidence" value="ECO:0007669"/>
    <property type="project" value="UniProtKB-KW"/>
</dbReference>
<gene>
    <name evidence="11" type="ORF">C3H57_01710</name>
</gene>
<reference evidence="11 12" key="1">
    <citation type="journal article" date="2019" name="Appl. Environ. Microbiol.">
        <title>Population genetics and characterization of Campylobacter jejuni isolates in western jackdaws and game birds in Finland.</title>
        <authorList>
            <person name="Kovanen S."/>
            <person name="Rossi M."/>
            <person name="Pohja-Mykra M."/>
            <person name="Nieminen T."/>
            <person name="Raunio-Saarnisto M."/>
            <person name="Sauvala M."/>
            <person name="Fredriksson-Ahomaa M."/>
            <person name="Hanninen M.L."/>
            <person name="Kivisto R."/>
        </authorList>
    </citation>
    <scope>NUCLEOTIDE SEQUENCE [LARGE SCALE GENOMIC DNA]</scope>
    <source>
        <strain evidence="11 12">CB313</strain>
    </source>
</reference>
<evidence type="ECO:0000256" key="4">
    <source>
        <dbReference type="ARBA" id="ARBA00022475"/>
    </source>
</evidence>
<dbReference type="GO" id="GO:0005886">
    <property type="term" value="C:plasma membrane"/>
    <property type="evidence" value="ECO:0007669"/>
    <property type="project" value="UniProtKB-SubCell"/>
</dbReference>
<evidence type="ECO:0000313" key="11">
    <source>
        <dbReference type="EMBL" id="RTJ80249.1"/>
    </source>
</evidence>
<dbReference type="Proteomes" id="UP000288507">
    <property type="component" value="Unassembled WGS sequence"/>
</dbReference>
<evidence type="ECO:0000313" key="12">
    <source>
        <dbReference type="Proteomes" id="UP000288507"/>
    </source>
</evidence>
<keyword evidence="6" id="KW-0769">Symport</keyword>
<keyword evidence="5 9" id="KW-0812">Transmembrane</keyword>
<evidence type="ECO:0000256" key="5">
    <source>
        <dbReference type="ARBA" id="ARBA00022692"/>
    </source>
</evidence>
<evidence type="ECO:0000256" key="8">
    <source>
        <dbReference type="ARBA" id="ARBA00023136"/>
    </source>
</evidence>
<feature type="transmembrane region" description="Helical" evidence="9">
    <location>
        <begin position="21"/>
        <end position="41"/>
    </location>
</feature>
<dbReference type="SUPFAM" id="SSF103473">
    <property type="entry name" value="MFS general substrate transporter"/>
    <property type="match status" value="1"/>
</dbReference>
<dbReference type="EMBL" id="PRBV01000002">
    <property type="protein sequence ID" value="RTJ80249.1"/>
    <property type="molecule type" value="Genomic_DNA"/>
</dbReference>
<sequence length="430" mass="47346">MARRCKGDAKTIFSVASGNFLEMYDFAVYGFYAGFIAKVFFPAQNEFISLMQSFMAFGVGFLMRPIGAIVLGSYMDKHGRKKGLVVTLGIMAFGSLTIACCPGYESMGILAPIIVVIGRLLQGFSAGAEIGGTSIYLAEIAPKNLRGFYVSWQSGSQQIATIFAGALGILLHYLIGDVIMQAWGWRIPFIVGCLVVPYIFYIRRTLDETPEFKAKIHQAPKTFGAIFKSIRENTPIVIFGIMFVMMTTVTFYFITSYTPTFANKVLHFSKLESFIITAIIGLSNTFWLPFSGFLGDKIGRKPILLTMTFLGVVSAYPMLNFLTNNISFANLVLVELWFSFIFGAYNGAMVVSLSEIMPKNVKALGFSFSYSIAVAIFGGFTPAVSTYLIEKTSNPASPAFWLTFAAICSFVASLIIFKKGGIYERQQKGE</sequence>
<protein>
    <submittedName>
        <fullName evidence="11">Citrate-proton symporter</fullName>
    </submittedName>
</protein>
<comment type="caution">
    <text evidence="11">The sequence shown here is derived from an EMBL/GenBank/DDBJ whole genome shotgun (WGS) entry which is preliminary data.</text>
</comment>
<feature type="transmembrane region" description="Helical" evidence="9">
    <location>
        <begin position="159"/>
        <end position="176"/>
    </location>
</feature>
<dbReference type="InterPro" id="IPR036259">
    <property type="entry name" value="MFS_trans_sf"/>
</dbReference>
<dbReference type="Pfam" id="PF07690">
    <property type="entry name" value="MFS_1"/>
    <property type="match status" value="1"/>
</dbReference>
<dbReference type="PROSITE" id="PS50850">
    <property type="entry name" value="MFS"/>
    <property type="match status" value="1"/>
</dbReference>
<feature type="transmembrane region" description="Helical" evidence="9">
    <location>
        <begin position="236"/>
        <end position="254"/>
    </location>
</feature>
<feature type="transmembrane region" description="Helical" evidence="9">
    <location>
        <begin position="274"/>
        <end position="295"/>
    </location>
</feature>
<evidence type="ECO:0000259" key="10">
    <source>
        <dbReference type="PROSITE" id="PS50850"/>
    </source>
</evidence>
<feature type="transmembrane region" description="Helical" evidence="9">
    <location>
        <begin position="302"/>
        <end position="322"/>
    </location>
</feature>
<keyword evidence="3" id="KW-0813">Transport</keyword>
<evidence type="ECO:0000256" key="6">
    <source>
        <dbReference type="ARBA" id="ARBA00022847"/>
    </source>
</evidence>
<evidence type="ECO:0000256" key="1">
    <source>
        <dbReference type="ARBA" id="ARBA00004651"/>
    </source>
</evidence>
<dbReference type="AlphaFoldDB" id="A0A430XDB0"/>
<proteinExistence type="inferred from homology"/>
<name>A0A430XDB0_CAMJU</name>
<dbReference type="NCBIfam" id="NF011656">
    <property type="entry name" value="PRK15075.1"/>
    <property type="match status" value="1"/>
</dbReference>
<feature type="transmembrane region" description="Helical" evidence="9">
    <location>
        <begin position="363"/>
        <end position="387"/>
    </location>
</feature>
<feature type="transmembrane region" description="Helical" evidence="9">
    <location>
        <begin position="47"/>
        <end position="71"/>
    </location>
</feature>
<keyword evidence="7 9" id="KW-1133">Transmembrane helix</keyword>
<feature type="transmembrane region" description="Helical" evidence="9">
    <location>
        <begin position="182"/>
        <end position="201"/>
    </location>
</feature>
<feature type="transmembrane region" description="Helical" evidence="9">
    <location>
        <begin position="399"/>
        <end position="417"/>
    </location>
</feature>
<dbReference type="InterPro" id="IPR020846">
    <property type="entry name" value="MFS_dom"/>
</dbReference>
<dbReference type="PANTHER" id="PTHR43528:SF6">
    <property type="entry name" value="CITRATE-PROTON SYMPORTER"/>
    <property type="match status" value="1"/>
</dbReference>
<dbReference type="InterPro" id="IPR005829">
    <property type="entry name" value="Sugar_transporter_CS"/>
</dbReference>
<dbReference type="InterPro" id="IPR051084">
    <property type="entry name" value="H+-coupled_symporters"/>
</dbReference>
<evidence type="ECO:0000256" key="2">
    <source>
        <dbReference type="ARBA" id="ARBA00008240"/>
    </source>
</evidence>
<comment type="subcellular location">
    <subcellularLocation>
        <location evidence="1">Cell membrane</location>
        <topology evidence="1">Multi-pass membrane protein</topology>
    </subcellularLocation>
</comment>
<evidence type="ECO:0000256" key="7">
    <source>
        <dbReference type="ARBA" id="ARBA00022989"/>
    </source>
</evidence>
<feature type="transmembrane region" description="Helical" evidence="9">
    <location>
        <begin position="83"/>
        <end position="104"/>
    </location>
</feature>